<organism evidence="4 5">
    <name type="scientific">Rubrivirga marina</name>
    <dbReference type="NCBI Taxonomy" id="1196024"/>
    <lineage>
        <taxon>Bacteria</taxon>
        <taxon>Pseudomonadati</taxon>
        <taxon>Rhodothermota</taxon>
        <taxon>Rhodothermia</taxon>
        <taxon>Rhodothermales</taxon>
        <taxon>Rubricoccaceae</taxon>
        <taxon>Rubrivirga</taxon>
    </lineage>
</organism>
<feature type="domain" description="N-acetyltransferase" evidence="3">
    <location>
        <begin position="1"/>
        <end position="142"/>
    </location>
</feature>
<gene>
    <name evidence="4" type="ORF">BSZ37_03725</name>
</gene>
<keyword evidence="2" id="KW-0012">Acyltransferase</keyword>
<keyword evidence="5" id="KW-1185">Reference proteome</keyword>
<dbReference type="SUPFAM" id="SSF55729">
    <property type="entry name" value="Acyl-CoA N-acyltransferases (Nat)"/>
    <property type="match status" value="1"/>
</dbReference>
<dbReference type="EMBL" id="MQWD01000001">
    <property type="protein sequence ID" value="PAP75605.1"/>
    <property type="molecule type" value="Genomic_DNA"/>
</dbReference>
<dbReference type="Gene3D" id="3.40.630.30">
    <property type="match status" value="1"/>
</dbReference>
<dbReference type="PROSITE" id="PS51186">
    <property type="entry name" value="GNAT"/>
    <property type="match status" value="1"/>
</dbReference>
<dbReference type="InterPro" id="IPR016181">
    <property type="entry name" value="Acyl_CoA_acyltransferase"/>
</dbReference>
<dbReference type="OrthoDB" id="139691at2"/>
<evidence type="ECO:0000256" key="2">
    <source>
        <dbReference type="ARBA" id="ARBA00023315"/>
    </source>
</evidence>
<dbReference type="RefSeq" id="WP_095509248.1">
    <property type="nucleotide sequence ID" value="NZ_MQWD01000001.1"/>
</dbReference>
<sequence length="146" mass="15790">MAGSDLSVRPAALDDLPFVSQDGYLPGGVARRKVEDGDVFVAWRGDERVGYLRLEWLWSAVPYIALVRVPALHRRHGVGRALLAAAEAEAARRGQPALYSSSQADEPEPQAWHRHVGFEECGLIAGLNEGGVGEVFFRKAVAGAAR</sequence>
<evidence type="ECO:0000256" key="1">
    <source>
        <dbReference type="ARBA" id="ARBA00022679"/>
    </source>
</evidence>
<accession>A0A271IY21</accession>
<evidence type="ECO:0000313" key="5">
    <source>
        <dbReference type="Proteomes" id="UP000216339"/>
    </source>
</evidence>
<dbReference type="GO" id="GO:0016747">
    <property type="term" value="F:acyltransferase activity, transferring groups other than amino-acyl groups"/>
    <property type="evidence" value="ECO:0007669"/>
    <property type="project" value="InterPro"/>
</dbReference>
<dbReference type="InterPro" id="IPR000182">
    <property type="entry name" value="GNAT_dom"/>
</dbReference>
<name>A0A271IY21_9BACT</name>
<evidence type="ECO:0000313" key="4">
    <source>
        <dbReference type="EMBL" id="PAP75605.1"/>
    </source>
</evidence>
<evidence type="ECO:0000259" key="3">
    <source>
        <dbReference type="PROSITE" id="PS51186"/>
    </source>
</evidence>
<dbReference type="InterPro" id="IPR050832">
    <property type="entry name" value="Bact_Acetyltransf"/>
</dbReference>
<keyword evidence="1" id="KW-0808">Transferase</keyword>
<reference evidence="4 5" key="1">
    <citation type="submission" date="2016-11" db="EMBL/GenBank/DDBJ databases">
        <title>Study of marine rhodopsin-containing bacteria.</title>
        <authorList>
            <person name="Yoshizawa S."/>
            <person name="Kumagai Y."/>
            <person name="Kogure K."/>
        </authorList>
    </citation>
    <scope>NUCLEOTIDE SEQUENCE [LARGE SCALE GENOMIC DNA]</scope>
    <source>
        <strain evidence="4 5">SAORIC-28</strain>
    </source>
</reference>
<comment type="caution">
    <text evidence="4">The sequence shown here is derived from an EMBL/GenBank/DDBJ whole genome shotgun (WGS) entry which is preliminary data.</text>
</comment>
<dbReference type="AlphaFoldDB" id="A0A271IY21"/>
<dbReference type="Proteomes" id="UP000216339">
    <property type="component" value="Unassembled WGS sequence"/>
</dbReference>
<dbReference type="PANTHER" id="PTHR43877">
    <property type="entry name" value="AMINOALKYLPHOSPHONATE N-ACETYLTRANSFERASE-RELATED-RELATED"/>
    <property type="match status" value="1"/>
</dbReference>
<proteinExistence type="predicted"/>
<protein>
    <recommendedName>
        <fullName evidence="3">N-acetyltransferase domain-containing protein</fullName>
    </recommendedName>
</protein>
<dbReference type="Pfam" id="PF00583">
    <property type="entry name" value="Acetyltransf_1"/>
    <property type="match status" value="1"/>
</dbReference>